<gene>
    <name evidence="1" type="ORF">METZ01_LOCUS511958</name>
</gene>
<organism evidence="1">
    <name type="scientific">marine metagenome</name>
    <dbReference type="NCBI Taxonomy" id="408172"/>
    <lineage>
        <taxon>unclassified sequences</taxon>
        <taxon>metagenomes</taxon>
        <taxon>ecological metagenomes</taxon>
    </lineage>
</organism>
<name>A0A383ERA5_9ZZZZ</name>
<sequence>VITPLSQIFDERGKVMHMMREN</sequence>
<dbReference type="AlphaFoldDB" id="A0A383ERA5"/>
<protein>
    <submittedName>
        <fullName evidence="1">Uncharacterized protein</fullName>
    </submittedName>
</protein>
<evidence type="ECO:0000313" key="1">
    <source>
        <dbReference type="EMBL" id="SVE59104.1"/>
    </source>
</evidence>
<proteinExistence type="predicted"/>
<dbReference type="EMBL" id="UINC01227981">
    <property type="protein sequence ID" value="SVE59104.1"/>
    <property type="molecule type" value="Genomic_DNA"/>
</dbReference>
<reference evidence="1" key="1">
    <citation type="submission" date="2018-05" db="EMBL/GenBank/DDBJ databases">
        <authorList>
            <person name="Lanie J.A."/>
            <person name="Ng W.-L."/>
            <person name="Kazmierczak K.M."/>
            <person name="Andrzejewski T.M."/>
            <person name="Davidsen T.M."/>
            <person name="Wayne K.J."/>
            <person name="Tettelin H."/>
            <person name="Glass J.I."/>
            <person name="Rusch D."/>
            <person name="Podicherti R."/>
            <person name="Tsui H.-C.T."/>
            <person name="Winkler M.E."/>
        </authorList>
    </citation>
    <scope>NUCLEOTIDE SEQUENCE</scope>
</reference>
<accession>A0A383ERA5</accession>
<feature type="non-terminal residue" evidence="1">
    <location>
        <position position="1"/>
    </location>
</feature>